<dbReference type="FunFam" id="3.40.50.300:FF:000016">
    <property type="entry name" value="Oligopeptide ABC transporter ATP-binding component"/>
    <property type="match status" value="1"/>
</dbReference>
<reference evidence="10" key="1">
    <citation type="submission" date="2023-03" db="EMBL/GenBank/DDBJ databases">
        <authorList>
            <person name="Steffen K."/>
            <person name="Cardenas P."/>
        </authorList>
    </citation>
    <scope>NUCLEOTIDE SEQUENCE</scope>
</reference>
<dbReference type="GO" id="GO:0015833">
    <property type="term" value="P:peptide transport"/>
    <property type="evidence" value="ECO:0007669"/>
    <property type="project" value="InterPro"/>
</dbReference>
<dbReference type="InterPro" id="IPR027417">
    <property type="entry name" value="P-loop_NTPase"/>
</dbReference>
<keyword evidence="11" id="KW-1185">Reference proteome</keyword>
<keyword evidence="7" id="KW-1278">Translocase</keyword>
<comment type="caution">
    <text evidence="10">The sequence shown here is derived from an EMBL/GenBank/DDBJ whole genome shotgun (WGS) entry which is preliminary data.</text>
</comment>
<dbReference type="PANTHER" id="PTHR43297:SF14">
    <property type="entry name" value="ATPASE AAA-TYPE CORE DOMAIN-CONTAINING PROTEIN"/>
    <property type="match status" value="1"/>
</dbReference>
<dbReference type="GO" id="GO:0016887">
    <property type="term" value="F:ATP hydrolysis activity"/>
    <property type="evidence" value="ECO:0007669"/>
    <property type="project" value="InterPro"/>
</dbReference>
<comment type="subcellular location">
    <subcellularLocation>
        <location evidence="1">Cell membrane</location>
        <topology evidence="1">Peripheral membrane protein</topology>
    </subcellularLocation>
</comment>
<evidence type="ECO:0000256" key="6">
    <source>
        <dbReference type="ARBA" id="ARBA00022840"/>
    </source>
</evidence>
<dbReference type="EMBL" id="CASHTH010000783">
    <property type="protein sequence ID" value="CAI8007541.1"/>
    <property type="molecule type" value="Genomic_DNA"/>
</dbReference>
<dbReference type="PROSITE" id="PS50893">
    <property type="entry name" value="ABC_TRANSPORTER_2"/>
    <property type="match status" value="1"/>
</dbReference>
<dbReference type="PANTHER" id="PTHR43297">
    <property type="entry name" value="OLIGOPEPTIDE TRANSPORT ATP-BINDING PROTEIN APPD"/>
    <property type="match status" value="1"/>
</dbReference>
<accession>A0AA35W836</accession>
<dbReference type="Proteomes" id="UP001174909">
    <property type="component" value="Unassembled WGS sequence"/>
</dbReference>
<dbReference type="InterPro" id="IPR017871">
    <property type="entry name" value="ABC_transporter-like_CS"/>
</dbReference>
<organism evidence="10 11">
    <name type="scientific">Geodia barretti</name>
    <name type="common">Barrett's horny sponge</name>
    <dbReference type="NCBI Taxonomy" id="519541"/>
    <lineage>
        <taxon>Eukaryota</taxon>
        <taxon>Metazoa</taxon>
        <taxon>Porifera</taxon>
        <taxon>Demospongiae</taxon>
        <taxon>Heteroscleromorpha</taxon>
        <taxon>Tetractinellida</taxon>
        <taxon>Astrophorina</taxon>
        <taxon>Geodiidae</taxon>
        <taxon>Geodia</taxon>
    </lineage>
</organism>
<evidence type="ECO:0000256" key="3">
    <source>
        <dbReference type="ARBA" id="ARBA00022475"/>
    </source>
</evidence>
<evidence type="ECO:0000256" key="1">
    <source>
        <dbReference type="ARBA" id="ARBA00004202"/>
    </source>
</evidence>
<dbReference type="CDD" id="cd03257">
    <property type="entry name" value="ABC_NikE_OppD_transporters"/>
    <property type="match status" value="1"/>
</dbReference>
<dbReference type="SMART" id="SM00382">
    <property type="entry name" value="AAA"/>
    <property type="match status" value="1"/>
</dbReference>
<gene>
    <name evidence="10" type="ORF">GBAR_LOCUS5261</name>
</gene>
<dbReference type="Gene3D" id="3.40.50.300">
    <property type="entry name" value="P-loop containing nucleotide triphosphate hydrolases"/>
    <property type="match status" value="1"/>
</dbReference>
<proteinExistence type="predicted"/>
<keyword evidence="6 10" id="KW-0067">ATP-binding</keyword>
<dbReference type="Pfam" id="PF00005">
    <property type="entry name" value="ABC_tran"/>
    <property type="match status" value="1"/>
</dbReference>
<dbReference type="SUPFAM" id="SSF52540">
    <property type="entry name" value="P-loop containing nucleoside triphosphate hydrolases"/>
    <property type="match status" value="1"/>
</dbReference>
<evidence type="ECO:0000256" key="2">
    <source>
        <dbReference type="ARBA" id="ARBA00022448"/>
    </source>
</evidence>
<dbReference type="InterPro" id="IPR013563">
    <property type="entry name" value="Oligopep_ABC_C"/>
</dbReference>
<evidence type="ECO:0000256" key="5">
    <source>
        <dbReference type="ARBA" id="ARBA00022741"/>
    </source>
</evidence>
<sequence>MTTAEKAPAGVNIDNYAENVLEVENLKVYYDTDAGQVKAVDDVSFTLKRGERMGLVGESGSGKTTMAMALMRLHKPPAIIAGGTVRLDGVSILELSDEEMRQTRLRDIALVPQGAMNSLNPVYRVRDQIVDGIKHHTSKGEMLNKGAVRERVVELLNSVGLDASVADMYPHELSGGMKQRVALAIATSLRPKMILADEPTSALDVVVQRQIMLTLDQLQQEMEASVLLVGHDMGLMAQFADVLGVMYAGHLVEFAPIAEIFQDPKHPYTKKLISSLPDIQVADSTRDAPYYNNDEDFRGEFTEVRGRLNTDLCTAVDPPLNEIEPRRWVACHMYEGGV</sequence>
<dbReference type="AlphaFoldDB" id="A0AA35W836"/>
<keyword evidence="8" id="KW-0472">Membrane</keyword>
<evidence type="ECO:0000256" key="7">
    <source>
        <dbReference type="ARBA" id="ARBA00022967"/>
    </source>
</evidence>
<dbReference type="GO" id="GO:0005524">
    <property type="term" value="F:ATP binding"/>
    <property type="evidence" value="ECO:0007669"/>
    <property type="project" value="UniProtKB-KW"/>
</dbReference>
<dbReference type="InterPro" id="IPR050388">
    <property type="entry name" value="ABC_Ni/Peptide_Import"/>
</dbReference>
<dbReference type="Pfam" id="PF08352">
    <property type="entry name" value="oligo_HPY"/>
    <property type="match status" value="1"/>
</dbReference>
<dbReference type="NCBIfam" id="TIGR01727">
    <property type="entry name" value="oligo_HPY"/>
    <property type="match status" value="1"/>
</dbReference>
<evidence type="ECO:0000259" key="9">
    <source>
        <dbReference type="PROSITE" id="PS50893"/>
    </source>
</evidence>
<keyword evidence="2" id="KW-0813">Transport</keyword>
<dbReference type="PROSITE" id="PS00211">
    <property type="entry name" value="ABC_TRANSPORTER_1"/>
    <property type="match status" value="1"/>
</dbReference>
<keyword evidence="3" id="KW-1003">Cell membrane</keyword>
<evidence type="ECO:0000313" key="11">
    <source>
        <dbReference type="Proteomes" id="UP001174909"/>
    </source>
</evidence>
<dbReference type="GO" id="GO:0005886">
    <property type="term" value="C:plasma membrane"/>
    <property type="evidence" value="ECO:0007669"/>
    <property type="project" value="UniProtKB-SubCell"/>
</dbReference>
<keyword evidence="5" id="KW-0547">Nucleotide-binding</keyword>
<dbReference type="InterPro" id="IPR003439">
    <property type="entry name" value="ABC_transporter-like_ATP-bd"/>
</dbReference>
<evidence type="ECO:0000313" key="10">
    <source>
        <dbReference type="EMBL" id="CAI8007541.1"/>
    </source>
</evidence>
<keyword evidence="4" id="KW-0997">Cell inner membrane</keyword>
<feature type="domain" description="ABC transporter" evidence="9">
    <location>
        <begin position="21"/>
        <end position="273"/>
    </location>
</feature>
<protein>
    <submittedName>
        <fullName evidence="10">Peptide import ATP-binding protein BRA1094/BS1330_II1086</fullName>
    </submittedName>
</protein>
<evidence type="ECO:0000256" key="8">
    <source>
        <dbReference type="ARBA" id="ARBA00023136"/>
    </source>
</evidence>
<name>A0AA35W836_GEOBA</name>
<dbReference type="InterPro" id="IPR003593">
    <property type="entry name" value="AAA+_ATPase"/>
</dbReference>
<evidence type="ECO:0000256" key="4">
    <source>
        <dbReference type="ARBA" id="ARBA00022519"/>
    </source>
</evidence>